<dbReference type="Proteomes" id="UP000092460">
    <property type="component" value="Unassembled WGS sequence"/>
</dbReference>
<dbReference type="STRING" id="67801.A0A1B0B138"/>
<protein>
    <submittedName>
        <fullName evidence="7">Uncharacterized protein</fullName>
    </submittedName>
</protein>
<dbReference type="GO" id="GO:0042393">
    <property type="term" value="F:histone binding"/>
    <property type="evidence" value="ECO:0007669"/>
    <property type="project" value="TreeGrafter"/>
</dbReference>
<reference evidence="7" key="2">
    <citation type="submission" date="2020-05" db="UniProtKB">
        <authorList>
            <consortium name="EnsemblMetazoa"/>
        </authorList>
    </citation>
    <scope>IDENTIFICATION</scope>
    <source>
        <strain evidence="7">IAEA</strain>
    </source>
</reference>
<dbReference type="GO" id="GO:0006335">
    <property type="term" value="P:DNA replication-dependent chromatin assembly"/>
    <property type="evidence" value="ECO:0007669"/>
    <property type="project" value="TreeGrafter"/>
</dbReference>
<dbReference type="VEuPathDB" id="VectorBase:GPPI015342"/>
<dbReference type="GO" id="GO:0005634">
    <property type="term" value="C:nucleus"/>
    <property type="evidence" value="ECO:0007669"/>
    <property type="project" value="UniProtKB-SubCell"/>
</dbReference>
<accession>A0A1B0B138</accession>
<evidence type="ECO:0000256" key="6">
    <source>
        <dbReference type="ARBA" id="ARBA00023242"/>
    </source>
</evidence>
<keyword evidence="6" id="KW-0539">Nucleus</keyword>
<dbReference type="EnsemblMetazoa" id="GPPI015342-RA">
    <property type="protein sequence ID" value="GPPI015342-PA"/>
    <property type="gene ID" value="GPPI015342"/>
</dbReference>
<evidence type="ECO:0000313" key="7">
    <source>
        <dbReference type="EnsemblMetazoa" id="GPPI015342-PA"/>
    </source>
</evidence>
<comment type="subcellular location">
    <subcellularLocation>
        <location evidence="1">Nucleus</location>
    </subcellularLocation>
</comment>
<keyword evidence="5" id="KW-0143">Chaperone</keyword>
<organism evidence="7 8">
    <name type="scientific">Glossina palpalis gambiensis</name>
    <dbReference type="NCBI Taxonomy" id="67801"/>
    <lineage>
        <taxon>Eukaryota</taxon>
        <taxon>Metazoa</taxon>
        <taxon>Ecdysozoa</taxon>
        <taxon>Arthropoda</taxon>
        <taxon>Hexapoda</taxon>
        <taxon>Insecta</taxon>
        <taxon>Pterygota</taxon>
        <taxon>Neoptera</taxon>
        <taxon>Endopterygota</taxon>
        <taxon>Diptera</taxon>
        <taxon>Brachycera</taxon>
        <taxon>Muscomorpha</taxon>
        <taxon>Hippoboscoidea</taxon>
        <taxon>Glossinidae</taxon>
        <taxon>Glossina</taxon>
    </lineage>
</organism>
<evidence type="ECO:0000256" key="5">
    <source>
        <dbReference type="ARBA" id="ARBA00023186"/>
    </source>
</evidence>
<evidence type="ECO:0000256" key="1">
    <source>
        <dbReference type="ARBA" id="ARBA00004123"/>
    </source>
</evidence>
<proteinExistence type="inferred from homology"/>
<dbReference type="AlphaFoldDB" id="A0A1B0B138"/>
<dbReference type="Gene3D" id="2.60.40.1490">
    <property type="entry name" value="Histone chaperone ASF1-like"/>
    <property type="match status" value="1"/>
</dbReference>
<name>A0A1B0B138_9MUSC</name>
<dbReference type="EMBL" id="JXJN01006969">
    <property type="status" value="NOT_ANNOTATED_CDS"/>
    <property type="molecule type" value="Genomic_DNA"/>
</dbReference>
<comment type="similarity">
    <text evidence="2">Belongs to the ASF1 family.</text>
</comment>
<keyword evidence="3" id="KW-0805">Transcription regulation</keyword>
<keyword evidence="4" id="KW-0804">Transcription</keyword>
<dbReference type="InterPro" id="IPR036747">
    <property type="entry name" value="ASF1-like_sf"/>
</dbReference>
<sequence>MYAGWPESEEHDQGFNAICVRFVTKGRNAFTIHTGPPDITNFAKLQVLGFTTVTLRCLHRNPEFSPGGGGYFLNIQYIDIDWLESSPIKPRFDKLLPRELECCWRRFNAEIALDFMSSSGLDYIIG</sequence>
<dbReference type="PANTHER" id="PTHR12040">
    <property type="entry name" value="ANTI-SILENCING PROTEIN 1"/>
    <property type="match status" value="1"/>
</dbReference>
<evidence type="ECO:0000256" key="3">
    <source>
        <dbReference type="ARBA" id="ARBA00023015"/>
    </source>
</evidence>
<evidence type="ECO:0000313" key="8">
    <source>
        <dbReference type="Proteomes" id="UP000092460"/>
    </source>
</evidence>
<evidence type="ECO:0000256" key="4">
    <source>
        <dbReference type="ARBA" id="ARBA00023163"/>
    </source>
</evidence>
<dbReference type="Pfam" id="PF04729">
    <property type="entry name" value="ASF1_hist_chap"/>
    <property type="match status" value="1"/>
</dbReference>
<dbReference type="GO" id="GO:0000785">
    <property type="term" value="C:chromatin"/>
    <property type="evidence" value="ECO:0007669"/>
    <property type="project" value="TreeGrafter"/>
</dbReference>
<dbReference type="PANTHER" id="PTHR12040:SF0">
    <property type="entry name" value="HISTONE CHAPERONE ASF1"/>
    <property type="match status" value="1"/>
</dbReference>
<keyword evidence="8" id="KW-1185">Reference proteome</keyword>
<reference evidence="8" key="1">
    <citation type="submission" date="2015-01" db="EMBL/GenBank/DDBJ databases">
        <authorList>
            <person name="Aksoy S."/>
            <person name="Warren W."/>
            <person name="Wilson R.K."/>
        </authorList>
    </citation>
    <scope>NUCLEOTIDE SEQUENCE [LARGE SCALE GENOMIC DNA]</scope>
    <source>
        <strain evidence="8">IAEA</strain>
    </source>
</reference>
<evidence type="ECO:0000256" key="2">
    <source>
        <dbReference type="ARBA" id="ARBA00006051"/>
    </source>
</evidence>
<dbReference type="SUPFAM" id="SSF101546">
    <property type="entry name" value="ASF1-like"/>
    <property type="match status" value="1"/>
</dbReference>
<dbReference type="InterPro" id="IPR006818">
    <property type="entry name" value="ASF1-like"/>
</dbReference>